<keyword evidence="3" id="KW-1185">Reference proteome</keyword>
<evidence type="ECO:0000313" key="3">
    <source>
        <dbReference type="Proteomes" id="UP001303373"/>
    </source>
</evidence>
<dbReference type="AlphaFoldDB" id="A0AAQ3MBW7"/>
<proteinExistence type="predicted"/>
<evidence type="ECO:0000256" key="1">
    <source>
        <dbReference type="SAM" id="MobiDB-lite"/>
    </source>
</evidence>
<sequence>MSQKFQYSSNGQSDSSSEYSSFEASSTPFKAHAGRDSVMDNFMDFDKDLSPNKYVKKELSLEFPNPPLTKISFSSVSGLQSIEDFEMEDVRAENPKVVQLNTGTTDRSLVIAFHDKCGELAITPEFDIRMISQSVFSGKLSICKQTIQLSGSFNSKKEIKTALCIQGLDFLGTLDPKESQIRKRSAIEALRQFMNADCTAKTSSEDLERESWIPILNNYTQQKRIPSPEYTFYRKETKLNHRFASTCRIATWPLTPFGSGEDFYSSKSAAKQSSAREAVLWLRSQGDLPDAPTVLNPNFTVSGLRQSFSATNLGESPSLTQAEILRAMIHHLHLLQPELKFEASGPAPEIGAQGDACFGFWNACVRFTDKEIQNEPALAGEIGKVFHIYGKKNAKAACIREVLRVLEEIKEKREAQS</sequence>
<gene>
    <name evidence="2" type="ORF">R9X50_00784200</name>
</gene>
<dbReference type="Gene3D" id="3.30.160.20">
    <property type="match status" value="1"/>
</dbReference>
<evidence type="ECO:0000313" key="2">
    <source>
        <dbReference type="EMBL" id="WPH04945.1"/>
    </source>
</evidence>
<dbReference type="SUPFAM" id="SSF54768">
    <property type="entry name" value="dsRNA-binding domain-like"/>
    <property type="match status" value="1"/>
</dbReference>
<accession>A0AAQ3MBW7</accession>
<protein>
    <submittedName>
        <fullName evidence="2">Uncharacterized protein</fullName>
    </submittedName>
</protein>
<dbReference type="EMBL" id="CP138593">
    <property type="protein sequence ID" value="WPH04945.1"/>
    <property type="molecule type" value="Genomic_DNA"/>
</dbReference>
<feature type="region of interest" description="Disordered" evidence="1">
    <location>
        <begin position="1"/>
        <end position="21"/>
    </location>
</feature>
<reference evidence="2 3" key="1">
    <citation type="submission" date="2023-11" db="EMBL/GenBank/DDBJ databases">
        <title>An acidophilic fungus is an integral part of prey digestion in a carnivorous sundew plant.</title>
        <authorList>
            <person name="Tsai I.J."/>
        </authorList>
    </citation>
    <scope>NUCLEOTIDE SEQUENCE [LARGE SCALE GENOMIC DNA]</scope>
    <source>
        <strain evidence="2">169a</strain>
    </source>
</reference>
<dbReference type="Proteomes" id="UP001303373">
    <property type="component" value="Chromosome 14"/>
</dbReference>
<name>A0AAQ3MBW7_9PEZI</name>
<organism evidence="2 3">
    <name type="scientific">Acrodontium crateriforme</name>
    <dbReference type="NCBI Taxonomy" id="150365"/>
    <lineage>
        <taxon>Eukaryota</taxon>
        <taxon>Fungi</taxon>
        <taxon>Dikarya</taxon>
        <taxon>Ascomycota</taxon>
        <taxon>Pezizomycotina</taxon>
        <taxon>Dothideomycetes</taxon>
        <taxon>Dothideomycetidae</taxon>
        <taxon>Mycosphaerellales</taxon>
        <taxon>Teratosphaeriaceae</taxon>
        <taxon>Acrodontium</taxon>
    </lineage>
</organism>
<feature type="compositionally biased region" description="Low complexity" evidence="1">
    <location>
        <begin position="8"/>
        <end position="21"/>
    </location>
</feature>